<keyword evidence="3" id="KW-1185">Reference proteome</keyword>
<feature type="signal peptide" evidence="1">
    <location>
        <begin position="1"/>
        <end position="19"/>
    </location>
</feature>
<gene>
    <name evidence="2" type="ORF">ACFOOI_03240</name>
</gene>
<dbReference type="SUPFAM" id="SSF56935">
    <property type="entry name" value="Porins"/>
    <property type="match status" value="1"/>
</dbReference>
<dbReference type="InterPro" id="IPR011486">
    <property type="entry name" value="BBP2"/>
</dbReference>
<dbReference type="Pfam" id="PF07642">
    <property type="entry name" value="BBP2"/>
    <property type="match status" value="1"/>
</dbReference>
<sequence length="402" mass="43594">MKKVYLTVLGLGLLFNVSAAENPTKQSKEEKAKAKEEVAKAKAEKELAVKPAQPEEEKPLTFSGYVDTYYFANLSGAQTNLGASGFERIFDQKANNFQVGLAQMKTTYTTGKVTGVIDLTFGNHGDLGNYGNTQSPLGAGIGTTGLAIKQAYATWNFNDKVSLTAGQYGTNVGYEVIDAPVNFNYSLSNLFGNGPFYHTGVKLDVAATDKFGFMVGLVNGLDSKDDNNKAKGFQAQVSLTPVENWSVYLNYFGSDEGGNDDKGKYQKNMHSWFDLTTSFQVNDNFLVGLNAATGSNNVGKWGGAALYLNGNVSEKFSIGTRLEVFDNKEGGIYLVDANGDGVTATSLTFTGSYKVSDNLMFKPEYRFDSYKNAKGTYQIYDKDGGLTKKSQSTLGAALIFYF</sequence>
<feature type="chain" id="PRO_5046320238" evidence="1">
    <location>
        <begin position="20"/>
        <end position="402"/>
    </location>
</feature>
<evidence type="ECO:0000256" key="1">
    <source>
        <dbReference type="SAM" id="SignalP"/>
    </source>
</evidence>
<name>A0ABV7YS49_9BACT</name>
<dbReference type="EMBL" id="JBHRYQ010000001">
    <property type="protein sequence ID" value="MFC3809657.1"/>
    <property type="molecule type" value="Genomic_DNA"/>
</dbReference>
<protein>
    <submittedName>
        <fullName evidence="2">Outer membrane beta-barrel protein</fullName>
    </submittedName>
</protein>
<evidence type="ECO:0000313" key="2">
    <source>
        <dbReference type="EMBL" id="MFC3809657.1"/>
    </source>
</evidence>
<evidence type="ECO:0000313" key="3">
    <source>
        <dbReference type="Proteomes" id="UP001595616"/>
    </source>
</evidence>
<dbReference type="RefSeq" id="WP_379834998.1">
    <property type="nucleotide sequence ID" value="NZ_JBHRYQ010000001.1"/>
</dbReference>
<comment type="caution">
    <text evidence="2">The sequence shown here is derived from an EMBL/GenBank/DDBJ whole genome shotgun (WGS) entry which is preliminary data.</text>
</comment>
<proteinExistence type="predicted"/>
<dbReference type="Proteomes" id="UP001595616">
    <property type="component" value="Unassembled WGS sequence"/>
</dbReference>
<accession>A0ABV7YS49</accession>
<reference evidence="3" key="1">
    <citation type="journal article" date="2019" name="Int. J. Syst. Evol. Microbiol.">
        <title>The Global Catalogue of Microorganisms (GCM) 10K type strain sequencing project: providing services to taxonomists for standard genome sequencing and annotation.</title>
        <authorList>
            <consortium name="The Broad Institute Genomics Platform"/>
            <consortium name="The Broad Institute Genome Sequencing Center for Infectious Disease"/>
            <person name="Wu L."/>
            <person name="Ma J."/>
        </authorList>
    </citation>
    <scope>NUCLEOTIDE SEQUENCE [LARGE SCALE GENOMIC DNA]</scope>
    <source>
        <strain evidence="3">CECT 7956</strain>
    </source>
</reference>
<organism evidence="2 3">
    <name type="scientific">Lacihabitans lacunae</name>
    <dbReference type="NCBI Taxonomy" id="1028214"/>
    <lineage>
        <taxon>Bacteria</taxon>
        <taxon>Pseudomonadati</taxon>
        <taxon>Bacteroidota</taxon>
        <taxon>Cytophagia</taxon>
        <taxon>Cytophagales</taxon>
        <taxon>Leadbetterellaceae</taxon>
        <taxon>Lacihabitans</taxon>
    </lineage>
</organism>
<keyword evidence="1" id="KW-0732">Signal</keyword>